<feature type="transmembrane region" description="Helical" evidence="1">
    <location>
        <begin position="20"/>
        <end position="43"/>
    </location>
</feature>
<comment type="caution">
    <text evidence="2">The sequence shown here is derived from an EMBL/GenBank/DDBJ whole genome shotgun (WGS) entry which is preliminary data.</text>
</comment>
<dbReference type="Proteomes" id="UP000760668">
    <property type="component" value="Unassembled WGS sequence"/>
</dbReference>
<evidence type="ECO:0000313" key="2">
    <source>
        <dbReference type="EMBL" id="HJG85700.1"/>
    </source>
</evidence>
<dbReference type="EMBL" id="DYUC01000013">
    <property type="protein sequence ID" value="HJG85700.1"/>
    <property type="molecule type" value="Genomic_DNA"/>
</dbReference>
<organism evidence="2 3">
    <name type="scientific">Pseudoflavonifractor capillosus</name>
    <dbReference type="NCBI Taxonomy" id="106588"/>
    <lineage>
        <taxon>Bacteria</taxon>
        <taxon>Bacillati</taxon>
        <taxon>Bacillota</taxon>
        <taxon>Clostridia</taxon>
        <taxon>Eubacteriales</taxon>
        <taxon>Oscillospiraceae</taxon>
        <taxon>Pseudoflavonifractor</taxon>
    </lineage>
</organism>
<keyword evidence="1" id="KW-0472">Membrane</keyword>
<sequence>SSSGASCFFTLFNLQGARPASAAGTCLVYHIFLLLSSTFFKLFSKLFGSQSPIPELSSSRPPLSQRTFI</sequence>
<reference evidence="2" key="2">
    <citation type="submission" date="2021-09" db="EMBL/GenBank/DDBJ databases">
        <authorList>
            <person name="Gilroy R."/>
        </authorList>
    </citation>
    <scope>NUCLEOTIDE SEQUENCE</scope>
    <source>
        <strain evidence="2">CHK179-5677</strain>
    </source>
</reference>
<protein>
    <submittedName>
        <fullName evidence="2">Uncharacterized protein</fullName>
    </submittedName>
</protein>
<name>A0A921SRC3_9FIRM</name>
<evidence type="ECO:0000313" key="3">
    <source>
        <dbReference type="Proteomes" id="UP000760668"/>
    </source>
</evidence>
<reference evidence="2" key="1">
    <citation type="journal article" date="2021" name="PeerJ">
        <title>Extensive microbial diversity within the chicken gut microbiome revealed by metagenomics and culture.</title>
        <authorList>
            <person name="Gilroy R."/>
            <person name="Ravi A."/>
            <person name="Getino M."/>
            <person name="Pursley I."/>
            <person name="Horton D.L."/>
            <person name="Alikhan N.F."/>
            <person name="Baker D."/>
            <person name="Gharbi K."/>
            <person name="Hall N."/>
            <person name="Watson M."/>
            <person name="Adriaenssens E.M."/>
            <person name="Foster-Nyarko E."/>
            <person name="Jarju S."/>
            <person name="Secka A."/>
            <person name="Antonio M."/>
            <person name="Oren A."/>
            <person name="Chaudhuri R.R."/>
            <person name="La Ragione R."/>
            <person name="Hildebrand F."/>
            <person name="Pallen M.J."/>
        </authorList>
    </citation>
    <scope>NUCLEOTIDE SEQUENCE</scope>
    <source>
        <strain evidence="2">CHK179-5677</strain>
    </source>
</reference>
<proteinExistence type="predicted"/>
<gene>
    <name evidence="2" type="ORF">K8V01_01525</name>
</gene>
<dbReference type="AlphaFoldDB" id="A0A921SRC3"/>
<feature type="non-terminal residue" evidence="2">
    <location>
        <position position="1"/>
    </location>
</feature>
<dbReference type="RefSeq" id="WP_304247347.1">
    <property type="nucleotide sequence ID" value="NZ_DYUC01000013.1"/>
</dbReference>
<evidence type="ECO:0000256" key="1">
    <source>
        <dbReference type="SAM" id="Phobius"/>
    </source>
</evidence>
<accession>A0A921SRC3</accession>
<keyword evidence="1" id="KW-1133">Transmembrane helix</keyword>
<keyword evidence="1" id="KW-0812">Transmembrane</keyword>